<evidence type="ECO:0000313" key="2">
    <source>
        <dbReference type="Proteomes" id="UP001500979"/>
    </source>
</evidence>
<name>A0ABN3V535_9PSEU</name>
<dbReference type="EMBL" id="BAAAUX010000005">
    <property type="protein sequence ID" value="GAA2778458.1"/>
    <property type="molecule type" value="Genomic_DNA"/>
</dbReference>
<comment type="caution">
    <text evidence="1">The sequence shown here is derived from an EMBL/GenBank/DDBJ whole genome shotgun (WGS) entry which is preliminary data.</text>
</comment>
<keyword evidence="2" id="KW-1185">Reference proteome</keyword>
<gene>
    <name evidence="1" type="ORF">GCM10010470_09730</name>
</gene>
<sequence>MGEGVGGFGGWGPEWVGRSAAVCGWFPGLSPTPDPRQVSGMSLRGSLRFGWGGSHPVDLHKGYQTASRGPFCLGAAVLLCVPP</sequence>
<protein>
    <submittedName>
        <fullName evidence="1">Uncharacterized protein</fullName>
    </submittedName>
</protein>
<reference evidence="1 2" key="1">
    <citation type="journal article" date="2019" name="Int. J. Syst. Evol. Microbiol.">
        <title>The Global Catalogue of Microorganisms (GCM) 10K type strain sequencing project: providing services to taxonomists for standard genome sequencing and annotation.</title>
        <authorList>
            <consortium name="The Broad Institute Genomics Platform"/>
            <consortium name="The Broad Institute Genome Sequencing Center for Infectious Disease"/>
            <person name="Wu L."/>
            <person name="Ma J."/>
        </authorList>
    </citation>
    <scope>NUCLEOTIDE SEQUENCE [LARGE SCALE GENOMIC DNA]</scope>
    <source>
        <strain evidence="1 2">JCM 9383</strain>
    </source>
</reference>
<dbReference type="Proteomes" id="UP001500979">
    <property type="component" value="Unassembled WGS sequence"/>
</dbReference>
<accession>A0ABN3V535</accession>
<evidence type="ECO:0000313" key="1">
    <source>
        <dbReference type="EMBL" id="GAA2778458.1"/>
    </source>
</evidence>
<proteinExistence type="predicted"/>
<organism evidence="1 2">
    <name type="scientific">Saccharopolyspora taberi</name>
    <dbReference type="NCBI Taxonomy" id="60895"/>
    <lineage>
        <taxon>Bacteria</taxon>
        <taxon>Bacillati</taxon>
        <taxon>Actinomycetota</taxon>
        <taxon>Actinomycetes</taxon>
        <taxon>Pseudonocardiales</taxon>
        <taxon>Pseudonocardiaceae</taxon>
        <taxon>Saccharopolyspora</taxon>
    </lineage>
</organism>